<dbReference type="Proteomes" id="UP000251002">
    <property type="component" value="Unassembled WGS sequence"/>
</dbReference>
<dbReference type="EMBL" id="QLZR01000003">
    <property type="protein sequence ID" value="RAZ77928.1"/>
    <property type="molecule type" value="Genomic_DNA"/>
</dbReference>
<dbReference type="InterPro" id="IPR001633">
    <property type="entry name" value="EAL_dom"/>
</dbReference>
<evidence type="ECO:0000259" key="5">
    <source>
        <dbReference type="PROSITE" id="PS50887"/>
    </source>
</evidence>
<dbReference type="PANTHER" id="PTHR44757">
    <property type="entry name" value="DIGUANYLATE CYCLASE DGCP"/>
    <property type="match status" value="1"/>
</dbReference>
<organism evidence="6 7">
    <name type="scientific">Planococcus halotolerans</name>
    <dbReference type="NCBI Taxonomy" id="2233542"/>
    <lineage>
        <taxon>Bacteria</taxon>
        <taxon>Bacillati</taxon>
        <taxon>Bacillota</taxon>
        <taxon>Bacilli</taxon>
        <taxon>Bacillales</taxon>
        <taxon>Caryophanaceae</taxon>
        <taxon>Planococcus</taxon>
    </lineage>
</organism>
<evidence type="ECO:0000259" key="3">
    <source>
        <dbReference type="PROSITE" id="PS50113"/>
    </source>
</evidence>
<feature type="domain" description="PAC" evidence="3">
    <location>
        <begin position="185"/>
        <end position="235"/>
    </location>
</feature>
<accession>A0A365KXL8</accession>
<dbReference type="Gene3D" id="3.30.70.270">
    <property type="match status" value="1"/>
</dbReference>
<dbReference type="PROSITE" id="PS50883">
    <property type="entry name" value="EAL"/>
    <property type="match status" value="1"/>
</dbReference>
<dbReference type="SMART" id="SM00086">
    <property type="entry name" value="PAC"/>
    <property type="match status" value="2"/>
</dbReference>
<dbReference type="PROSITE" id="PS50112">
    <property type="entry name" value="PAS"/>
    <property type="match status" value="2"/>
</dbReference>
<dbReference type="Pfam" id="PF13426">
    <property type="entry name" value="PAS_9"/>
    <property type="match status" value="1"/>
</dbReference>
<dbReference type="InterPro" id="IPR035965">
    <property type="entry name" value="PAS-like_dom_sf"/>
</dbReference>
<dbReference type="CDD" id="cd00130">
    <property type="entry name" value="PAS"/>
    <property type="match status" value="2"/>
</dbReference>
<evidence type="ECO:0000259" key="2">
    <source>
        <dbReference type="PROSITE" id="PS50112"/>
    </source>
</evidence>
<proteinExistence type="predicted"/>
<keyword evidence="1" id="KW-0812">Transmembrane</keyword>
<dbReference type="PANTHER" id="PTHR44757:SF2">
    <property type="entry name" value="BIOFILM ARCHITECTURE MAINTENANCE PROTEIN MBAA"/>
    <property type="match status" value="1"/>
</dbReference>
<dbReference type="InterPro" id="IPR029787">
    <property type="entry name" value="Nucleotide_cyclase"/>
</dbReference>
<dbReference type="CDD" id="cd01949">
    <property type="entry name" value="GGDEF"/>
    <property type="match status" value="1"/>
</dbReference>
<dbReference type="AlphaFoldDB" id="A0A365KXL8"/>
<protein>
    <submittedName>
        <fullName evidence="6">GGDEF domain-containing protein</fullName>
    </submittedName>
</protein>
<comment type="caution">
    <text evidence="6">The sequence shown here is derived from an EMBL/GenBank/DDBJ whole genome shotgun (WGS) entry which is preliminary data.</text>
</comment>
<dbReference type="FunFam" id="3.20.20.450:FF:000001">
    <property type="entry name" value="Cyclic di-GMP phosphodiesterase yahA"/>
    <property type="match status" value="1"/>
</dbReference>
<sequence>MKDSAFSEMGKRFFFLETNAIHIYIGNLYIKIIYWEIFIMQKLFYYNAFLMSKNLVLSIPIDIFLRFSTYFAAISSPLGGYNLMNDKYRPRTKNMPETSLLSNESQFHFEESLFEHIVQKVPVSLYIISRNKFTYVNDCLCELLDYPEEDFLSGKLRLKDIVHPEDLPKVMNRISNLTDRTTKKARYRVRVIKKDGSLLHAEIHSTISELEGEDVFLGSVTDITEEVLTRNRLKDSEERYNSLFFENPDAIFSFDLEGNFIDVNPGAVTLSGYAYHELLKMSFMPMIVPEHLEKALFYFSEAIKGHTNRYEINLFGKNGELINLEVTNFPMQQAGQITGVYGIGKDVTSRNEHKRMVEEMAFFDHLTKLPNRKLFEDRLEQAVKIANDSSAVPAVLFLNLDRFKYINDLLGYEHGDVFLKQAAVRMVECVSESATVGRFAGDEFAILLPDSTPEAAIECASRLNSVLAEPIEVMGQQLSLTASIGVACSDKSQESLIKQAEAAMLYTKKYSKNSCSLFSHELNKETADRLTIERELKSAVRNDEFLIHYQPIIDLSSGKPSAMEALIRWNHPELGMVPPDRFIPVSEESGQIIAIGKWVLFTACSQTKKWQNQGYAPFRICVNISTIQLQHPNFVQLVKSVLEETGLDAKWLELEVTESILLEDTEILKESLRKLKALGISMSIDDFGTGFTSLNYLRQFSFDRVKIDRSFVQDINSDLNGKAITSTIITLAHKLGMEVVAEGIEDSVQLSYLVKELCNEGQGYYFCRPQAADNHDFFVEIKK</sequence>
<evidence type="ECO:0000313" key="6">
    <source>
        <dbReference type="EMBL" id="RAZ77928.1"/>
    </source>
</evidence>
<feature type="domain" description="PAS" evidence="2">
    <location>
        <begin position="236"/>
        <end position="306"/>
    </location>
</feature>
<feature type="transmembrane region" description="Helical" evidence="1">
    <location>
        <begin position="21"/>
        <end position="43"/>
    </location>
</feature>
<evidence type="ECO:0000259" key="4">
    <source>
        <dbReference type="PROSITE" id="PS50883"/>
    </source>
</evidence>
<dbReference type="NCBIfam" id="TIGR00229">
    <property type="entry name" value="sensory_box"/>
    <property type="match status" value="2"/>
</dbReference>
<evidence type="ECO:0000256" key="1">
    <source>
        <dbReference type="SAM" id="Phobius"/>
    </source>
</evidence>
<feature type="domain" description="GGDEF" evidence="5">
    <location>
        <begin position="391"/>
        <end position="520"/>
    </location>
</feature>
<dbReference type="SMART" id="SM00267">
    <property type="entry name" value="GGDEF"/>
    <property type="match status" value="1"/>
</dbReference>
<keyword evidence="1" id="KW-1133">Transmembrane helix</keyword>
<dbReference type="PROSITE" id="PS50113">
    <property type="entry name" value="PAC"/>
    <property type="match status" value="2"/>
</dbReference>
<keyword evidence="7" id="KW-1185">Reference proteome</keyword>
<name>A0A365KXL8_9BACL</name>
<dbReference type="InterPro" id="IPR035919">
    <property type="entry name" value="EAL_sf"/>
</dbReference>
<dbReference type="CDD" id="cd01948">
    <property type="entry name" value="EAL"/>
    <property type="match status" value="1"/>
</dbReference>
<dbReference type="InterPro" id="IPR052155">
    <property type="entry name" value="Biofilm_reg_signaling"/>
</dbReference>
<dbReference type="SUPFAM" id="SSF55785">
    <property type="entry name" value="PYP-like sensor domain (PAS domain)"/>
    <property type="match status" value="2"/>
</dbReference>
<dbReference type="Gene3D" id="3.20.20.450">
    <property type="entry name" value="EAL domain"/>
    <property type="match status" value="1"/>
</dbReference>
<dbReference type="Pfam" id="PF08447">
    <property type="entry name" value="PAS_3"/>
    <property type="match status" value="1"/>
</dbReference>
<dbReference type="InterPro" id="IPR000160">
    <property type="entry name" value="GGDEF_dom"/>
</dbReference>
<keyword evidence="1" id="KW-0472">Membrane</keyword>
<dbReference type="InterPro" id="IPR000014">
    <property type="entry name" value="PAS"/>
</dbReference>
<evidence type="ECO:0000313" key="7">
    <source>
        <dbReference type="Proteomes" id="UP000251002"/>
    </source>
</evidence>
<feature type="domain" description="PAC" evidence="3">
    <location>
        <begin position="308"/>
        <end position="359"/>
    </location>
</feature>
<dbReference type="InterPro" id="IPR013655">
    <property type="entry name" value="PAS_fold_3"/>
</dbReference>
<dbReference type="NCBIfam" id="TIGR00254">
    <property type="entry name" value="GGDEF"/>
    <property type="match status" value="1"/>
</dbReference>
<dbReference type="SMART" id="SM00091">
    <property type="entry name" value="PAS"/>
    <property type="match status" value="2"/>
</dbReference>
<dbReference type="SUPFAM" id="SSF55073">
    <property type="entry name" value="Nucleotide cyclase"/>
    <property type="match status" value="1"/>
</dbReference>
<feature type="domain" description="PAS" evidence="2">
    <location>
        <begin position="132"/>
        <end position="181"/>
    </location>
</feature>
<feature type="domain" description="EAL" evidence="4">
    <location>
        <begin position="529"/>
        <end position="783"/>
    </location>
</feature>
<dbReference type="Gene3D" id="3.30.450.20">
    <property type="entry name" value="PAS domain"/>
    <property type="match status" value="2"/>
</dbReference>
<reference evidence="6 7" key="1">
    <citation type="submission" date="2018-06" db="EMBL/GenBank/DDBJ databases">
        <title>The draft genome sequences of strains SCU63 and S1.</title>
        <authorList>
            <person name="Gan L."/>
        </authorList>
    </citation>
    <scope>NUCLEOTIDE SEQUENCE [LARGE SCALE GENOMIC DNA]</scope>
    <source>
        <strain evidence="6 7">SCU63</strain>
    </source>
</reference>
<dbReference type="SUPFAM" id="SSF141868">
    <property type="entry name" value="EAL domain-like"/>
    <property type="match status" value="1"/>
</dbReference>
<dbReference type="PROSITE" id="PS50887">
    <property type="entry name" value="GGDEF"/>
    <property type="match status" value="1"/>
</dbReference>
<dbReference type="Pfam" id="PF00990">
    <property type="entry name" value="GGDEF"/>
    <property type="match status" value="1"/>
</dbReference>
<dbReference type="InterPro" id="IPR043128">
    <property type="entry name" value="Rev_trsase/Diguanyl_cyclase"/>
</dbReference>
<dbReference type="Pfam" id="PF00563">
    <property type="entry name" value="EAL"/>
    <property type="match status" value="1"/>
</dbReference>
<dbReference type="InterPro" id="IPR001610">
    <property type="entry name" value="PAC"/>
</dbReference>
<gene>
    <name evidence="6" type="ORF">DP120_10665</name>
</gene>
<dbReference type="InterPro" id="IPR000700">
    <property type="entry name" value="PAS-assoc_C"/>
</dbReference>
<dbReference type="SMART" id="SM00052">
    <property type="entry name" value="EAL"/>
    <property type="match status" value="1"/>
</dbReference>